<proteinExistence type="predicted"/>
<protein>
    <submittedName>
        <fullName evidence="2">Uncharacterized protein</fullName>
    </submittedName>
</protein>
<feature type="region of interest" description="Disordered" evidence="1">
    <location>
        <begin position="1"/>
        <end position="55"/>
    </location>
</feature>
<name>A0AA38M5X1_9CUCU</name>
<sequence length="153" mass="17572">MTDVNVSRNDLNKENPNLETQVKPTEQRENLTKESVQTQWKTITSKKKRPDNKPIIGSSASCNIIKSAPKKAHLHVYRLHPNATGDHLEQFLQQKLSDFQCEKLKSKHPEEYSSFKVPINFDELNKATDPELWPTGTCINRFFHKGTKSTPQT</sequence>
<reference evidence="2" key="1">
    <citation type="journal article" date="2023" name="G3 (Bethesda)">
        <title>Whole genome assemblies of Zophobas morio and Tenebrio molitor.</title>
        <authorList>
            <person name="Kaur S."/>
            <person name="Stinson S.A."/>
            <person name="diCenzo G.C."/>
        </authorList>
    </citation>
    <scope>NUCLEOTIDE SEQUENCE</scope>
    <source>
        <strain evidence="2">QUZm001</strain>
    </source>
</reference>
<dbReference type="AlphaFoldDB" id="A0AA38M5X1"/>
<feature type="compositionally biased region" description="Polar residues" evidence="1">
    <location>
        <begin position="1"/>
        <end position="24"/>
    </location>
</feature>
<evidence type="ECO:0000313" key="2">
    <source>
        <dbReference type="EMBL" id="KAJ3644214.1"/>
    </source>
</evidence>
<gene>
    <name evidence="2" type="ORF">Zmor_026884</name>
</gene>
<comment type="caution">
    <text evidence="2">The sequence shown here is derived from an EMBL/GenBank/DDBJ whole genome shotgun (WGS) entry which is preliminary data.</text>
</comment>
<feature type="compositionally biased region" description="Polar residues" evidence="1">
    <location>
        <begin position="33"/>
        <end position="43"/>
    </location>
</feature>
<dbReference type="Proteomes" id="UP001168821">
    <property type="component" value="Unassembled WGS sequence"/>
</dbReference>
<dbReference type="EMBL" id="JALNTZ010000008">
    <property type="protein sequence ID" value="KAJ3644214.1"/>
    <property type="molecule type" value="Genomic_DNA"/>
</dbReference>
<accession>A0AA38M5X1</accession>
<keyword evidence="3" id="KW-1185">Reference proteome</keyword>
<evidence type="ECO:0000256" key="1">
    <source>
        <dbReference type="SAM" id="MobiDB-lite"/>
    </source>
</evidence>
<organism evidence="2 3">
    <name type="scientific">Zophobas morio</name>
    <dbReference type="NCBI Taxonomy" id="2755281"/>
    <lineage>
        <taxon>Eukaryota</taxon>
        <taxon>Metazoa</taxon>
        <taxon>Ecdysozoa</taxon>
        <taxon>Arthropoda</taxon>
        <taxon>Hexapoda</taxon>
        <taxon>Insecta</taxon>
        <taxon>Pterygota</taxon>
        <taxon>Neoptera</taxon>
        <taxon>Endopterygota</taxon>
        <taxon>Coleoptera</taxon>
        <taxon>Polyphaga</taxon>
        <taxon>Cucujiformia</taxon>
        <taxon>Tenebrionidae</taxon>
        <taxon>Zophobas</taxon>
    </lineage>
</organism>
<evidence type="ECO:0000313" key="3">
    <source>
        <dbReference type="Proteomes" id="UP001168821"/>
    </source>
</evidence>